<protein>
    <submittedName>
        <fullName evidence="2">Caspase family protein</fullName>
    </submittedName>
</protein>
<dbReference type="EMBL" id="SACM01000001">
    <property type="protein sequence ID" value="RVT88798.1"/>
    <property type="molecule type" value="Genomic_DNA"/>
</dbReference>
<dbReference type="Gene3D" id="3.40.50.1460">
    <property type="match status" value="1"/>
</dbReference>
<reference evidence="2 3" key="1">
    <citation type="submission" date="2019-01" db="EMBL/GenBank/DDBJ databases">
        <authorList>
            <person name="Chen W.-M."/>
        </authorList>
    </citation>
    <scope>NUCLEOTIDE SEQUENCE [LARGE SCALE GENOMIC DNA]</scope>
    <source>
        <strain evidence="2 3">CCP-18</strain>
    </source>
</reference>
<organism evidence="2 3">
    <name type="scientific">Inhella crocodyli</name>
    <dbReference type="NCBI Taxonomy" id="2499851"/>
    <lineage>
        <taxon>Bacteria</taxon>
        <taxon>Pseudomonadati</taxon>
        <taxon>Pseudomonadota</taxon>
        <taxon>Betaproteobacteria</taxon>
        <taxon>Burkholderiales</taxon>
        <taxon>Sphaerotilaceae</taxon>
        <taxon>Inhella</taxon>
    </lineage>
</organism>
<feature type="domain" description="Peptidase C14 caspase" evidence="1">
    <location>
        <begin position="22"/>
        <end position="274"/>
    </location>
</feature>
<gene>
    <name evidence="2" type="ORF">EOD73_07465</name>
</gene>
<dbReference type="InterPro" id="IPR011600">
    <property type="entry name" value="Pept_C14_caspase"/>
</dbReference>
<dbReference type="GO" id="GO:0005737">
    <property type="term" value="C:cytoplasm"/>
    <property type="evidence" value="ECO:0007669"/>
    <property type="project" value="TreeGrafter"/>
</dbReference>
<dbReference type="PROSITE" id="PS51257">
    <property type="entry name" value="PROKAR_LIPOPROTEIN"/>
    <property type="match status" value="1"/>
</dbReference>
<dbReference type="OrthoDB" id="1491023at2"/>
<dbReference type="GO" id="GO:0006508">
    <property type="term" value="P:proteolysis"/>
    <property type="evidence" value="ECO:0007669"/>
    <property type="project" value="InterPro"/>
</dbReference>
<dbReference type="Proteomes" id="UP000288587">
    <property type="component" value="Unassembled WGS sequence"/>
</dbReference>
<proteinExistence type="predicted"/>
<dbReference type="RefSeq" id="WP_127682252.1">
    <property type="nucleotide sequence ID" value="NZ_SACM01000001.1"/>
</dbReference>
<evidence type="ECO:0000313" key="2">
    <source>
        <dbReference type="EMBL" id="RVT88798.1"/>
    </source>
</evidence>
<sequence length="291" mass="30954">MSSKPPPRGASLHLGLNRVDPKHYAGWSGALGACEADARDMAALCQAQGLNPKVLLSAQATRAALAEALATAARALRRGDLFVLTFSGHGGQVPDASKDEPDGQDETWCLFDGQLLDEELYAALATFAAGVRVLVLSDSCHSGTVVRAAPPLTADARQRARHLPPEVARRTYAEHAAFYDGLQRQAPGRDVDPDAALARVTKPGRVAAVVKRFRPSVVLIAGCQDNQTSLDGERNGAFTAALLATWNQGAFRGNHTQFHARIRARMPATQSPNLFTLGPATAFLAQSPFTL</sequence>
<dbReference type="InterPro" id="IPR050452">
    <property type="entry name" value="Metacaspase"/>
</dbReference>
<name>A0A3S2UL71_9BURK</name>
<accession>A0A3S2UL71</accession>
<evidence type="ECO:0000313" key="3">
    <source>
        <dbReference type="Proteomes" id="UP000288587"/>
    </source>
</evidence>
<dbReference type="AlphaFoldDB" id="A0A3S2UL71"/>
<dbReference type="Pfam" id="PF00656">
    <property type="entry name" value="Peptidase_C14"/>
    <property type="match status" value="1"/>
</dbReference>
<keyword evidence="3" id="KW-1185">Reference proteome</keyword>
<comment type="caution">
    <text evidence="2">The sequence shown here is derived from an EMBL/GenBank/DDBJ whole genome shotgun (WGS) entry which is preliminary data.</text>
</comment>
<dbReference type="PANTHER" id="PTHR48104">
    <property type="entry name" value="METACASPASE-4"/>
    <property type="match status" value="1"/>
</dbReference>
<dbReference type="GO" id="GO:0004197">
    <property type="term" value="F:cysteine-type endopeptidase activity"/>
    <property type="evidence" value="ECO:0007669"/>
    <property type="project" value="InterPro"/>
</dbReference>
<evidence type="ECO:0000259" key="1">
    <source>
        <dbReference type="Pfam" id="PF00656"/>
    </source>
</evidence>
<dbReference type="PANTHER" id="PTHR48104:SF30">
    <property type="entry name" value="METACASPASE-1"/>
    <property type="match status" value="1"/>
</dbReference>